<reference evidence="1" key="1">
    <citation type="submission" date="2021-08" db="EMBL/GenBank/DDBJ databases">
        <title>Comparative analyses of Brucepasteria parasyntrophica and Teretinema zuelzerae.</title>
        <authorList>
            <person name="Song Y."/>
            <person name="Brune A."/>
        </authorList>
    </citation>
    <scope>NUCLEOTIDE SEQUENCE</scope>
    <source>
        <strain evidence="1">DSM 1903</strain>
    </source>
</reference>
<proteinExistence type="predicted"/>
<evidence type="ECO:0000313" key="1">
    <source>
        <dbReference type="EMBL" id="MCD1654385.1"/>
    </source>
</evidence>
<dbReference type="EMBL" id="JAINWA010000001">
    <property type="protein sequence ID" value="MCD1654385.1"/>
    <property type="molecule type" value="Genomic_DNA"/>
</dbReference>
<accession>A0AAE3JJL8</accession>
<gene>
    <name evidence="1" type="ORF">K7J14_06660</name>
</gene>
<name>A0AAE3JJL8_9SPIR</name>
<sequence length="231" mass="26246">MSRFRLFSAFRFSKIVMLVGVSGMLHCALAAQTMLSIPVWIYLEAVPGSGKTHSSLSDIPPYEDLRDLSSFLFGGMIYGWKFSYIPPDKARNVEEEFSLEPIVALSPEDPSLRLEDVKSSYPRLEGWARYALSEAQAKRLQYWESSGFRTGKGRGSGERKDESGGIRDAYVKALLNSVRERAREMEKNKPKEITGELLLRDNPRLFPDEGLFIAEVRTVIHIESVVPYRLY</sequence>
<organism evidence="1 2">
    <name type="scientific">Teretinema zuelzerae</name>
    <dbReference type="NCBI Taxonomy" id="156"/>
    <lineage>
        <taxon>Bacteria</taxon>
        <taxon>Pseudomonadati</taxon>
        <taxon>Spirochaetota</taxon>
        <taxon>Spirochaetia</taxon>
        <taxon>Spirochaetales</taxon>
        <taxon>Treponemataceae</taxon>
        <taxon>Teretinema</taxon>
    </lineage>
</organism>
<dbReference type="RefSeq" id="WP_230754578.1">
    <property type="nucleotide sequence ID" value="NZ_JAINWA010000001.1"/>
</dbReference>
<evidence type="ECO:0000313" key="2">
    <source>
        <dbReference type="Proteomes" id="UP001198163"/>
    </source>
</evidence>
<dbReference type="AlphaFoldDB" id="A0AAE3JJL8"/>
<comment type="caution">
    <text evidence="1">The sequence shown here is derived from an EMBL/GenBank/DDBJ whole genome shotgun (WGS) entry which is preliminary data.</text>
</comment>
<keyword evidence="2" id="KW-1185">Reference proteome</keyword>
<protein>
    <submittedName>
        <fullName evidence="1">Uncharacterized protein</fullName>
    </submittedName>
</protein>
<dbReference type="Proteomes" id="UP001198163">
    <property type="component" value="Unassembled WGS sequence"/>
</dbReference>